<dbReference type="InterPro" id="IPR036412">
    <property type="entry name" value="HAD-like_sf"/>
</dbReference>
<dbReference type="InterPro" id="IPR001757">
    <property type="entry name" value="P_typ_ATPase"/>
</dbReference>
<dbReference type="InterPro" id="IPR059000">
    <property type="entry name" value="ATPase_P-type_domA"/>
</dbReference>
<feature type="transmembrane region" description="Helical" evidence="18">
    <location>
        <begin position="837"/>
        <end position="861"/>
    </location>
</feature>
<keyword evidence="6" id="KW-1003">Cell membrane</keyword>
<evidence type="ECO:0000256" key="13">
    <source>
        <dbReference type="ARBA" id="ARBA00022967"/>
    </source>
</evidence>
<accession>A0A7W8YRZ3</accession>
<dbReference type="NCBIfam" id="TIGR01524">
    <property type="entry name" value="ATPase-IIIB_Mg"/>
    <property type="match status" value="1"/>
</dbReference>
<keyword evidence="14 18" id="KW-1133">Transmembrane helix</keyword>
<dbReference type="InterPro" id="IPR044492">
    <property type="entry name" value="P_typ_ATPase_HD_dom"/>
</dbReference>
<dbReference type="SUPFAM" id="SSF56784">
    <property type="entry name" value="HAD-like"/>
    <property type="match status" value="1"/>
</dbReference>
<proteinExistence type="inferred from homology"/>
<dbReference type="CDD" id="cd02077">
    <property type="entry name" value="P-type_ATPase_Mg"/>
    <property type="match status" value="1"/>
</dbReference>
<dbReference type="PROSITE" id="PS00154">
    <property type="entry name" value="ATPASE_E1_E2"/>
    <property type="match status" value="1"/>
</dbReference>
<evidence type="ECO:0000256" key="17">
    <source>
        <dbReference type="ARBA" id="ARBA00047295"/>
    </source>
</evidence>
<dbReference type="EMBL" id="JACHCF010000004">
    <property type="protein sequence ID" value="MBB5620756.1"/>
    <property type="molecule type" value="Genomic_DNA"/>
</dbReference>
<comment type="subcellular location">
    <subcellularLocation>
        <location evidence="2">Cell inner membrane</location>
        <topology evidence="2">Multi-pass membrane protein</topology>
    </subcellularLocation>
</comment>
<dbReference type="InterPro" id="IPR023298">
    <property type="entry name" value="ATPase_P-typ_TM_dom_sf"/>
</dbReference>
<dbReference type="Pfam" id="PF00122">
    <property type="entry name" value="E1-E2_ATPase"/>
    <property type="match status" value="1"/>
</dbReference>
<gene>
    <name evidence="20" type="ORF">HDE69_001809</name>
</gene>
<dbReference type="GO" id="GO:0005886">
    <property type="term" value="C:plasma membrane"/>
    <property type="evidence" value="ECO:0007669"/>
    <property type="project" value="UniProtKB-SubCell"/>
</dbReference>
<dbReference type="SFLD" id="SFLDG00002">
    <property type="entry name" value="C1.7:_P-type_atpase_like"/>
    <property type="match status" value="1"/>
</dbReference>
<evidence type="ECO:0000256" key="11">
    <source>
        <dbReference type="ARBA" id="ARBA00022840"/>
    </source>
</evidence>
<protein>
    <recommendedName>
        <fullName evidence="5">Magnesium-transporting ATPase, P-type 1</fullName>
        <ecNumber evidence="4">7.2.2.14</ecNumber>
    </recommendedName>
    <alternativeName>
        <fullName evidence="16">Mg(2+) transport ATPase, P-type 1</fullName>
    </alternativeName>
</protein>
<dbReference type="Gene3D" id="1.20.1110.10">
    <property type="entry name" value="Calcium-transporting ATPase, transmembrane domain"/>
    <property type="match status" value="1"/>
</dbReference>
<keyword evidence="8" id="KW-0597">Phosphoprotein</keyword>
<evidence type="ECO:0000256" key="18">
    <source>
        <dbReference type="SAM" id="Phobius"/>
    </source>
</evidence>
<dbReference type="SUPFAM" id="SSF81665">
    <property type="entry name" value="Calcium ATPase, transmembrane domain M"/>
    <property type="match status" value="1"/>
</dbReference>
<dbReference type="InterPro" id="IPR023299">
    <property type="entry name" value="ATPase_P-typ_cyto_dom_N"/>
</dbReference>
<comment type="similarity">
    <text evidence="3">Belongs to the cation transport ATPase (P-type) (TC 3.A.3) family. Type IIIB subfamily.</text>
</comment>
<evidence type="ECO:0000256" key="1">
    <source>
        <dbReference type="ARBA" id="ARBA00003954"/>
    </source>
</evidence>
<reference evidence="20 21" key="1">
    <citation type="submission" date="2020-08" db="EMBL/GenBank/DDBJ databases">
        <title>Genomic Encyclopedia of Type Strains, Phase IV (KMG-V): Genome sequencing to study the core and pangenomes of soil and plant-associated prokaryotes.</title>
        <authorList>
            <person name="Whitman W."/>
        </authorList>
    </citation>
    <scope>NUCLEOTIDE SEQUENCE [LARGE SCALE GENOMIC DNA]</scope>
    <source>
        <strain evidence="20 21">MP7CTX6</strain>
    </source>
</reference>
<feature type="domain" description="Cation-transporting P-type ATPase N-terminal" evidence="19">
    <location>
        <begin position="34"/>
        <end position="107"/>
    </location>
</feature>
<keyword evidence="12" id="KW-0460">Magnesium</keyword>
<keyword evidence="11" id="KW-0067">ATP-binding</keyword>
<evidence type="ECO:0000313" key="20">
    <source>
        <dbReference type="EMBL" id="MBB5620756.1"/>
    </source>
</evidence>
<feature type="transmembrane region" description="Helical" evidence="18">
    <location>
        <begin position="772"/>
        <end position="795"/>
    </location>
</feature>
<dbReference type="Pfam" id="PF00689">
    <property type="entry name" value="Cation_ATPase_C"/>
    <property type="match status" value="1"/>
</dbReference>
<dbReference type="InterPro" id="IPR006068">
    <property type="entry name" value="ATPase_P-typ_cation-transptr_C"/>
</dbReference>
<dbReference type="Gene3D" id="2.70.150.10">
    <property type="entry name" value="Calcium-transporting ATPase, cytoplasmic transduction domain A"/>
    <property type="match status" value="1"/>
</dbReference>
<comment type="function">
    <text evidence="1">Mediates magnesium influx to the cytosol.</text>
</comment>
<evidence type="ECO:0000256" key="14">
    <source>
        <dbReference type="ARBA" id="ARBA00022989"/>
    </source>
</evidence>
<name>A0A7W8YRZ3_9SPHI</name>
<dbReference type="NCBIfam" id="NF011702">
    <property type="entry name" value="PRK15122.1"/>
    <property type="match status" value="1"/>
</dbReference>
<dbReference type="SMART" id="SM00831">
    <property type="entry name" value="Cation_ATPase_N"/>
    <property type="match status" value="1"/>
</dbReference>
<comment type="caution">
    <text evidence="20">The sequence shown here is derived from an EMBL/GenBank/DDBJ whole genome shotgun (WGS) entry which is preliminary data.</text>
</comment>
<organism evidence="20 21">
    <name type="scientific">Pedobacter cryoconitis</name>
    <dbReference type="NCBI Taxonomy" id="188932"/>
    <lineage>
        <taxon>Bacteria</taxon>
        <taxon>Pseudomonadati</taxon>
        <taxon>Bacteroidota</taxon>
        <taxon>Sphingobacteriia</taxon>
        <taxon>Sphingobacteriales</taxon>
        <taxon>Sphingobacteriaceae</taxon>
        <taxon>Pedobacter</taxon>
    </lineage>
</organism>
<evidence type="ECO:0000256" key="6">
    <source>
        <dbReference type="ARBA" id="ARBA00022475"/>
    </source>
</evidence>
<evidence type="ECO:0000259" key="19">
    <source>
        <dbReference type="SMART" id="SM00831"/>
    </source>
</evidence>
<feature type="transmembrane region" description="Helical" evidence="18">
    <location>
        <begin position="83"/>
        <end position="105"/>
    </location>
</feature>
<feature type="transmembrane region" description="Helical" evidence="18">
    <location>
        <begin position="312"/>
        <end position="336"/>
    </location>
</feature>
<dbReference type="GO" id="GO:0016887">
    <property type="term" value="F:ATP hydrolysis activity"/>
    <property type="evidence" value="ECO:0007669"/>
    <property type="project" value="InterPro"/>
</dbReference>
<dbReference type="Gene3D" id="3.40.1110.10">
    <property type="entry name" value="Calcium-transporting ATPase, cytoplasmic domain N"/>
    <property type="match status" value="1"/>
</dbReference>
<dbReference type="Pfam" id="PF00690">
    <property type="entry name" value="Cation_ATPase_N"/>
    <property type="match status" value="1"/>
</dbReference>
<dbReference type="Gene3D" id="3.40.50.1000">
    <property type="entry name" value="HAD superfamily/HAD-like"/>
    <property type="match status" value="1"/>
</dbReference>
<evidence type="ECO:0000256" key="8">
    <source>
        <dbReference type="ARBA" id="ARBA00022553"/>
    </source>
</evidence>
<keyword evidence="15 18" id="KW-0472">Membrane</keyword>
<evidence type="ECO:0000256" key="16">
    <source>
        <dbReference type="ARBA" id="ARBA00029806"/>
    </source>
</evidence>
<dbReference type="SUPFAM" id="SSF81653">
    <property type="entry name" value="Calcium ATPase, transduction domain A"/>
    <property type="match status" value="1"/>
</dbReference>
<evidence type="ECO:0000256" key="9">
    <source>
        <dbReference type="ARBA" id="ARBA00022692"/>
    </source>
</evidence>
<dbReference type="SFLD" id="SFLDS00003">
    <property type="entry name" value="Haloacid_Dehalogenase"/>
    <property type="match status" value="1"/>
</dbReference>
<dbReference type="Proteomes" id="UP000537718">
    <property type="component" value="Unassembled WGS sequence"/>
</dbReference>
<dbReference type="Pfam" id="PF13246">
    <property type="entry name" value="Cation_ATPase"/>
    <property type="match status" value="1"/>
</dbReference>
<evidence type="ECO:0000256" key="3">
    <source>
        <dbReference type="ARBA" id="ARBA00008746"/>
    </source>
</evidence>
<evidence type="ECO:0000256" key="12">
    <source>
        <dbReference type="ARBA" id="ARBA00022842"/>
    </source>
</evidence>
<evidence type="ECO:0000256" key="10">
    <source>
        <dbReference type="ARBA" id="ARBA00022741"/>
    </source>
</evidence>
<dbReference type="InterPro" id="IPR004014">
    <property type="entry name" value="ATPase_P-typ_cation-transptr_N"/>
</dbReference>
<dbReference type="GO" id="GO:0015444">
    <property type="term" value="F:P-type magnesium transporter activity"/>
    <property type="evidence" value="ECO:0007669"/>
    <property type="project" value="UniProtKB-EC"/>
</dbReference>
<dbReference type="GO" id="GO:0005524">
    <property type="term" value="F:ATP binding"/>
    <property type="evidence" value="ECO:0007669"/>
    <property type="project" value="UniProtKB-KW"/>
</dbReference>
<evidence type="ECO:0000256" key="15">
    <source>
        <dbReference type="ARBA" id="ARBA00023136"/>
    </source>
</evidence>
<feature type="transmembrane region" description="Helical" evidence="18">
    <location>
        <begin position="873"/>
        <end position="895"/>
    </location>
</feature>
<dbReference type="InterPro" id="IPR008250">
    <property type="entry name" value="ATPase_P-typ_transduc_dom_A_sf"/>
</dbReference>
<comment type="catalytic activity">
    <reaction evidence="17">
        <text>Mg(2+)(out) + ATP + H2O = Mg(2+)(in) + ADP + phosphate + H(+)</text>
        <dbReference type="Rhea" id="RHEA:10260"/>
        <dbReference type="ChEBI" id="CHEBI:15377"/>
        <dbReference type="ChEBI" id="CHEBI:15378"/>
        <dbReference type="ChEBI" id="CHEBI:18420"/>
        <dbReference type="ChEBI" id="CHEBI:30616"/>
        <dbReference type="ChEBI" id="CHEBI:43474"/>
        <dbReference type="ChEBI" id="CHEBI:456216"/>
        <dbReference type="EC" id="7.2.2.14"/>
    </reaction>
</comment>
<dbReference type="RefSeq" id="WP_183866779.1">
    <property type="nucleotide sequence ID" value="NZ_JACHCF010000004.1"/>
</dbReference>
<keyword evidence="10" id="KW-0547">Nucleotide-binding</keyword>
<feature type="transmembrane region" description="Helical" evidence="18">
    <location>
        <begin position="117"/>
        <end position="136"/>
    </location>
</feature>
<evidence type="ECO:0000256" key="5">
    <source>
        <dbReference type="ARBA" id="ARBA00013555"/>
    </source>
</evidence>
<sequence length="903" mass="100900">MTIVKEGLKKRVLPDSKKIMSNGSDEAAATKIHNVSRSDQDFYLAMLDSSMEGLSAMQAKERLNSFGLNEVHHEKAPAWIKQLFQAFINPFIGILLIIAIISFILDVWLASPGEADYKTVTMVGIMVMASSLLRFFQEYRSNRAAEQLKSMVKTTATVVRKIAGKKEVDIKKLVPGDLIMLSAGDMIPADCRVVQSKDLFVSQSMLTGESLPVEKRSLTVRNAEEKPLVELDNICFMGTNVVSGYATAIVVNTGNQTYFGSLSKVIVGKRAETNFDKGVNKVSYLLISFMVVMVPLIFLINGLVKGNWWDALLFAIAVAVGLTPEMLPMIVTANLAKGALNMSKHKVIIKRLNAIQNIGAMDVLCTDKTGTLTMDKIVLERHLNIFGQEDEEVLKWAYLNSFHQTGLKNLLDVAVLEHVELHDYLKVEEHFLKVDEIPFDFHRRRMSVILKQRNGKHLLICKGAVEEMLDLCSHAFDPGDDKKLHIESDKVIPMDTAMRNMILQTSKKLNAEGLRVLLVAIREFDDRALNYGVEDEKNMILTGFIGFLDPAKPSAKIAIEALQKLGVSIKVLTGDNEIVTKKICRDVGIPFSKILLGAEVEKMTDAELQEQVGEVSILAKLSPVQKSRVVKMLQAKGHTVGFMGDGINDAVALRDADVGISVDTAVDIAKESADIILLEKDLMVLRKGVIYGRRTFGNIIKYIKMTASSNFGNMFSMLGASAFLPFLPMLPVQILVQNLLYDVSQISIPWDKMDEEFIEQPKKWDASGIKRFMIYIGPISSIFDYAMFAVMFYVFKANSPEHQSLFQSGWFIEGLLSQTLIVHMIRTRKIPFIQSWATTPVVALTSLIMVIGILIPFSPFAGALKMEQLPLSYFPWLIGILACYCLLTQLIKGWYIKRFNQWL</sequence>
<evidence type="ECO:0000256" key="7">
    <source>
        <dbReference type="ARBA" id="ARBA00022519"/>
    </source>
</evidence>
<dbReference type="NCBIfam" id="TIGR01494">
    <property type="entry name" value="ATPase_P-type"/>
    <property type="match status" value="2"/>
</dbReference>
<evidence type="ECO:0000256" key="4">
    <source>
        <dbReference type="ARBA" id="ARBA00012786"/>
    </source>
</evidence>
<dbReference type="AlphaFoldDB" id="A0A7W8YRZ3"/>
<dbReference type="InterPro" id="IPR006415">
    <property type="entry name" value="P-type_ATPase_IIIB"/>
</dbReference>
<dbReference type="EC" id="7.2.2.14" evidence="4"/>
<dbReference type="InterPro" id="IPR023214">
    <property type="entry name" value="HAD_sf"/>
</dbReference>
<feature type="transmembrane region" description="Helical" evidence="18">
    <location>
        <begin position="282"/>
        <end position="300"/>
    </location>
</feature>
<keyword evidence="13" id="KW-1278">Translocase</keyword>
<dbReference type="InterPro" id="IPR018303">
    <property type="entry name" value="ATPase_P-typ_P_site"/>
</dbReference>
<dbReference type="PRINTS" id="PR01836">
    <property type="entry name" value="MGATPASE"/>
</dbReference>
<evidence type="ECO:0000313" key="21">
    <source>
        <dbReference type="Proteomes" id="UP000537718"/>
    </source>
</evidence>
<dbReference type="PANTHER" id="PTHR42861">
    <property type="entry name" value="CALCIUM-TRANSPORTING ATPASE"/>
    <property type="match status" value="1"/>
</dbReference>
<dbReference type="SFLD" id="SFLDF00027">
    <property type="entry name" value="p-type_atpase"/>
    <property type="match status" value="1"/>
</dbReference>
<keyword evidence="7" id="KW-0997">Cell inner membrane</keyword>
<keyword evidence="9 18" id="KW-0812">Transmembrane</keyword>
<evidence type="ECO:0000256" key="2">
    <source>
        <dbReference type="ARBA" id="ARBA00004429"/>
    </source>
</evidence>